<proteinExistence type="predicted"/>
<dbReference type="Proteomes" id="UP000260136">
    <property type="component" value="Chromosome"/>
</dbReference>
<dbReference type="PROSITE" id="PS51257">
    <property type="entry name" value="PROKAR_LIPOPROTEIN"/>
    <property type="match status" value="1"/>
</dbReference>
<feature type="signal peptide" evidence="2">
    <location>
        <begin position="1"/>
        <end position="23"/>
    </location>
</feature>
<evidence type="ECO:0000256" key="1">
    <source>
        <dbReference type="SAM" id="MobiDB-lite"/>
    </source>
</evidence>
<accession>A0A3B0PIJ5</accession>
<name>A0A3B0PIJ5_MYCGL</name>
<organism evidence="3 4">
    <name type="scientific">Mycoplasmoides gallisepticum</name>
    <name type="common">Mycoplasma gallisepticum</name>
    <dbReference type="NCBI Taxonomy" id="2096"/>
    <lineage>
        <taxon>Bacteria</taxon>
        <taxon>Bacillati</taxon>
        <taxon>Mycoplasmatota</taxon>
        <taxon>Mycoplasmoidales</taxon>
        <taxon>Mycoplasmoidaceae</taxon>
        <taxon>Mycoplasmoides</taxon>
    </lineage>
</organism>
<protein>
    <submittedName>
        <fullName evidence="3">VlhA1.08 variable lipoprotein family protein N-terminal domain protein</fullName>
    </submittedName>
</protein>
<evidence type="ECO:0000313" key="4">
    <source>
        <dbReference type="Proteomes" id="UP000260136"/>
    </source>
</evidence>
<dbReference type="EMBL" id="LS991952">
    <property type="protein sequence ID" value="SYV94635.1"/>
    <property type="molecule type" value="Genomic_DNA"/>
</dbReference>
<dbReference type="AlphaFoldDB" id="A0A3B0PIJ5"/>
<gene>
    <name evidence="3" type="primary">vlhA.1.08a_4</name>
    <name evidence="3" type="ORF">NCTC10115_00961</name>
</gene>
<keyword evidence="2" id="KW-0732">Signal</keyword>
<evidence type="ECO:0000256" key="2">
    <source>
        <dbReference type="SAM" id="SignalP"/>
    </source>
</evidence>
<evidence type="ECO:0000313" key="3">
    <source>
        <dbReference type="EMBL" id="SYV94635.1"/>
    </source>
</evidence>
<keyword evidence="3" id="KW-0449">Lipoprotein</keyword>
<feature type="region of interest" description="Disordered" evidence="1">
    <location>
        <begin position="26"/>
        <end position="69"/>
    </location>
</feature>
<reference evidence="4" key="1">
    <citation type="submission" date="2018-06" db="EMBL/GenBank/DDBJ databases">
        <authorList>
            <consortium name="Pathogen Informatics"/>
        </authorList>
    </citation>
    <scope>NUCLEOTIDE SEQUENCE [LARGE SCALE GENOMIC DNA]</scope>
    <source>
        <strain evidence="4">NCTC10115</strain>
    </source>
</reference>
<feature type="compositionally biased region" description="Pro residues" evidence="1">
    <location>
        <begin position="33"/>
        <end position="53"/>
    </location>
</feature>
<sequence length="98" mass="10217">MKRKNILKFVSLLGIGSFVMLSAASCTSATTPTPNPEPKPNPTPNPEPKPMPNPGGGGESMDNAAQELAAARTALTSLLASKNANVEMYSDMPKSKTT</sequence>
<feature type="chain" id="PRO_5017294584" evidence="2">
    <location>
        <begin position="24"/>
        <end position="98"/>
    </location>
</feature>